<keyword evidence="1" id="KW-0472">Membrane</keyword>
<sequence>MVAIYLRKMALGSLYNITSQIFNSHVNSGSVSEILIIIGLAIIGLMLLGGISYGLFKAFSSIPRMTTRQFLLFLLILAGMLIVIGIILP</sequence>
<dbReference type="AlphaFoldDB" id="A0A2U9IGA1"/>
<dbReference type="EMBL" id="CP029289">
    <property type="protein sequence ID" value="AWR94954.1"/>
    <property type="molecule type" value="Genomic_DNA"/>
</dbReference>
<reference evidence="2 3" key="1">
    <citation type="submission" date="2018-05" db="EMBL/GenBank/DDBJ databases">
        <title>Complete Genome Sequences of Extremely Thermoacidophilic, Metal-Mobilizing Type-Strain Members of the Archaeal Family Sulfolobaceae: Acidianus brierleyi DSM-1651T, Acidianus sulfidivorans DSM-18786T, Metallosphaera hakonensis DSM-7519T, and Metallosphaera prunae DSM-10039T.</title>
        <authorList>
            <person name="Counts J.A."/>
            <person name="Kelly R.M."/>
        </authorList>
    </citation>
    <scope>NUCLEOTIDE SEQUENCE [LARGE SCALE GENOMIC DNA]</scope>
    <source>
        <strain evidence="2 3">DSM 1651</strain>
    </source>
</reference>
<proteinExistence type="predicted"/>
<name>A0A2U9IGA1_9CREN</name>
<organism evidence="2 3">
    <name type="scientific">Acidianus brierleyi</name>
    <dbReference type="NCBI Taxonomy" id="41673"/>
    <lineage>
        <taxon>Archaea</taxon>
        <taxon>Thermoproteota</taxon>
        <taxon>Thermoprotei</taxon>
        <taxon>Sulfolobales</taxon>
        <taxon>Sulfolobaceae</taxon>
        <taxon>Acidianus</taxon>
    </lineage>
</organism>
<keyword evidence="1" id="KW-0812">Transmembrane</keyword>
<gene>
    <name evidence="2" type="ORF">DFR85_10470</name>
</gene>
<evidence type="ECO:0000256" key="1">
    <source>
        <dbReference type="SAM" id="Phobius"/>
    </source>
</evidence>
<feature type="transmembrane region" description="Helical" evidence="1">
    <location>
        <begin position="34"/>
        <end position="58"/>
    </location>
</feature>
<keyword evidence="3" id="KW-1185">Reference proteome</keyword>
<evidence type="ECO:0000313" key="3">
    <source>
        <dbReference type="Proteomes" id="UP000248044"/>
    </source>
</evidence>
<feature type="transmembrane region" description="Helical" evidence="1">
    <location>
        <begin position="70"/>
        <end position="88"/>
    </location>
</feature>
<dbReference type="Proteomes" id="UP000248044">
    <property type="component" value="Chromosome"/>
</dbReference>
<keyword evidence="1" id="KW-1133">Transmembrane helix</keyword>
<dbReference type="KEGG" id="abri:DFR85_10470"/>
<accession>A0A2U9IGA1</accession>
<evidence type="ECO:0000313" key="2">
    <source>
        <dbReference type="EMBL" id="AWR94954.1"/>
    </source>
</evidence>
<protein>
    <submittedName>
        <fullName evidence="2">Uncharacterized protein</fullName>
    </submittedName>
</protein>